<reference evidence="1 2" key="1">
    <citation type="journal article" date="2019" name="BMC Genomics">
        <title>New insights from Opisthorchis felineus genome: update on genomics of the epidemiologically important liver flukes.</title>
        <authorList>
            <person name="Ershov N.I."/>
            <person name="Mordvinov V.A."/>
            <person name="Prokhortchouk E.B."/>
            <person name="Pakharukova M.Y."/>
            <person name="Gunbin K.V."/>
            <person name="Ustyantsev K."/>
            <person name="Genaev M.A."/>
            <person name="Blinov A.G."/>
            <person name="Mazur A."/>
            <person name="Boulygina E."/>
            <person name="Tsygankova S."/>
            <person name="Khrameeva E."/>
            <person name="Chekanov N."/>
            <person name="Fan G."/>
            <person name="Xiao A."/>
            <person name="Zhang H."/>
            <person name="Xu X."/>
            <person name="Yang H."/>
            <person name="Solovyev V."/>
            <person name="Lee S.M."/>
            <person name="Liu X."/>
            <person name="Afonnikov D.A."/>
            <person name="Skryabin K.G."/>
        </authorList>
    </citation>
    <scope>NUCLEOTIDE SEQUENCE [LARGE SCALE GENOMIC DNA]</scope>
    <source>
        <strain evidence="1">AK-0245</strain>
        <tissue evidence="1">Whole organism</tissue>
    </source>
</reference>
<organism evidence="1 2">
    <name type="scientific">Opisthorchis felineus</name>
    <dbReference type="NCBI Taxonomy" id="147828"/>
    <lineage>
        <taxon>Eukaryota</taxon>
        <taxon>Metazoa</taxon>
        <taxon>Spiralia</taxon>
        <taxon>Lophotrochozoa</taxon>
        <taxon>Platyhelminthes</taxon>
        <taxon>Trematoda</taxon>
        <taxon>Digenea</taxon>
        <taxon>Opisthorchiida</taxon>
        <taxon>Opisthorchiata</taxon>
        <taxon>Opisthorchiidae</taxon>
        <taxon>Opisthorchis</taxon>
    </lineage>
</organism>
<proteinExistence type="predicted"/>
<dbReference type="EMBL" id="SJOL01001273">
    <property type="protein sequence ID" value="TGZ74995.1"/>
    <property type="molecule type" value="Genomic_DNA"/>
</dbReference>
<dbReference type="OrthoDB" id="6239225at2759"/>
<evidence type="ECO:0000313" key="2">
    <source>
        <dbReference type="Proteomes" id="UP000308267"/>
    </source>
</evidence>
<gene>
    <name evidence="1" type="ORF">CRM22_000632</name>
</gene>
<sequence length="132" mass="15154">MDNCYRCALLFMISAEIVNGLYRPNWPPTNQKEVLPIAFEPESHPNPSYETDMHAMFVPPIRKTVQHIATIPDEYEIIPPEQSGSASGDFGDLVKVEDLDRQQVLRYPWEEAVERSHHLDEVEPILSPIQLN</sequence>
<protein>
    <submittedName>
        <fullName evidence="1">Uncharacterized protein</fullName>
    </submittedName>
</protein>
<dbReference type="AlphaFoldDB" id="A0A4S2MEG7"/>
<evidence type="ECO:0000313" key="1">
    <source>
        <dbReference type="EMBL" id="TGZ74995.1"/>
    </source>
</evidence>
<name>A0A4S2MEG7_OPIFE</name>
<comment type="caution">
    <text evidence="1">The sequence shown here is derived from an EMBL/GenBank/DDBJ whole genome shotgun (WGS) entry which is preliminary data.</text>
</comment>
<accession>A0A4S2MEG7</accession>
<dbReference type="Proteomes" id="UP000308267">
    <property type="component" value="Unassembled WGS sequence"/>
</dbReference>
<keyword evidence="2" id="KW-1185">Reference proteome</keyword>